<sequence length="627" mass="70648">MAFSGSLLMAASVASASYHDAPALTQLAKEGKLPSVDKRLPEKPEVIKTDSIGRYGGSLRSALRGNGDGNAILRLLSPQGLVRWNKDFSGVVPNIAESWTLSADAKEYTFTLRKGMRWSDGEAFNADDVLFAVNDILGNKQFFSTPPGRYTTDGKLVEVEKLDDYKVKFKFTQPYRTFIEELATPLGQHPVLYPKHYCQKFHPKYNPKIDEEVKAARQTDWAALMRVKCSDIELASRWGNPERPTLDPWVISEPYSGNSTRVILTRNPYFWQVDTAGNQLPYIDRLQLAVISEIETIVLAAVNGQLDLQIRHISNIQNRPILAENATKGGYKLMLLPDINATAIAVFINQSTKNAKLRELFRNKDFRIALSQAMDRKEINDIVFLGKGEPWQIGPAPGNKFYNEKLAKQYTQYDLKAANALLDKIGLTTRDADGFRQYKSGGRISMGVIVSLATTYQIDMLELLRKQYAKLGIELVIQASERTLYYDRANNNDFDLSVDSLAGGFDPTQNPRGFIAVHPQESRQSLLWVRWYESGGKSGEEPPASMKKRLQLYDEWKNAKTDKEADALFKQILSIAADEVEVLGTVKPPEQTGIRNAKLMNVYDKMIWGWTFPSPGPTLLQQYYFTK</sequence>
<dbReference type="RefSeq" id="WP_345919785.1">
    <property type="nucleotide sequence ID" value="NZ_JBDIVE010000005.1"/>
</dbReference>
<dbReference type="PANTHER" id="PTHR30290:SF62">
    <property type="entry name" value="OLIGOPEPTIDE ABC TRANSPORTER, PERIPLASMIC OLIGOPEPTIDE-BINDING PROTEIN"/>
    <property type="match status" value="1"/>
</dbReference>
<comment type="caution">
    <text evidence="2">The sequence shown here is derived from an EMBL/GenBank/DDBJ whole genome shotgun (WGS) entry which is preliminary data.</text>
</comment>
<dbReference type="Proteomes" id="UP001410394">
    <property type="component" value="Unassembled WGS sequence"/>
</dbReference>
<gene>
    <name evidence="2" type="ORF">ABDB84_11045</name>
</gene>
<dbReference type="Pfam" id="PF00496">
    <property type="entry name" value="SBP_bac_5"/>
    <property type="match status" value="1"/>
</dbReference>
<accession>A0ABU9YZ38</accession>
<keyword evidence="3" id="KW-1185">Reference proteome</keyword>
<evidence type="ECO:0000313" key="3">
    <source>
        <dbReference type="Proteomes" id="UP001410394"/>
    </source>
</evidence>
<dbReference type="Gene3D" id="3.40.190.10">
    <property type="entry name" value="Periplasmic binding protein-like II"/>
    <property type="match status" value="1"/>
</dbReference>
<dbReference type="Gene3D" id="3.10.105.10">
    <property type="entry name" value="Dipeptide-binding Protein, Domain 3"/>
    <property type="match status" value="1"/>
</dbReference>
<dbReference type="PANTHER" id="PTHR30290">
    <property type="entry name" value="PERIPLASMIC BINDING COMPONENT OF ABC TRANSPORTER"/>
    <property type="match status" value="1"/>
</dbReference>
<dbReference type="SUPFAM" id="SSF53850">
    <property type="entry name" value="Periplasmic binding protein-like II"/>
    <property type="match status" value="1"/>
</dbReference>
<protein>
    <submittedName>
        <fullName evidence="2">ABC transporter substrate-binding protein</fullName>
    </submittedName>
</protein>
<name>A0ABU9YZ38_9RHOO</name>
<proteinExistence type="predicted"/>
<dbReference type="CDD" id="cd08500">
    <property type="entry name" value="PBP2_NikA_DppA_OppA_like_4"/>
    <property type="match status" value="1"/>
</dbReference>
<organism evidence="2 3">
    <name type="scientific">Uliginosibacterium sediminicola</name>
    <dbReference type="NCBI Taxonomy" id="2024550"/>
    <lineage>
        <taxon>Bacteria</taxon>
        <taxon>Pseudomonadati</taxon>
        <taxon>Pseudomonadota</taxon>
        <taxon>Betaproteobacteria</taxon>
        <taxon>Rhodocyclales</taxon>
        <taxon>Zoogloeaceae</taxon>
        <taxon>Uliginosibacterium</taxon>
    </lineage>
</organism>
<dbReference type="InterPro" id="IPR000914">
    <property type="entry name" value="SBP_5_dom"/>
</dbReference>
<evidence type="ECO:0000259" key="1">
    <source>
        <dbReference type="Pfam" id="PF00496"/>
    </source>
</evidence>
<dbReference type="EMBL" id="JBDIVE010000005">
    <property type="protein sequence ID" value="MEN3069015.1"/>
    <property type="molecule type" value="Genomic_DNA"/>
</dbReference>
<feature type="domain" description="Solute-binding protein family 5" evidence="1">
    <location>
        <begin position="91"/>
        <end position="510"/>
    </location>
</feature>
<dbReference type="InterPro" id="IPR039424">
    <property type="entry name" value="SBP_5"/>
</dbReference>
<evidence type="ECO:0000313" key="2">
    <source>
        <dbReference type="EMBL" id="MEN3069015.1"/>
    </source>
</evidence>
<reference evidence="2 3" key="1">
    <citation type="journal article" date="2018" name="Int. J. Syst. Evol. Microbiol.">
        <title>Uliginosibacterium sediminicola sp. nov., isolated from freshwater sediment.</title>
        <authorList>
            <person name="Hwang W.M."/>
            <person name="Kim S.M."/>
            <person name="Kang K."/>
            <person name="Ahn T.Y."/>
        </authorList>
    </citation>
    <scope>NUCLEOTIDE SEQUENCE [LARGE SCALE GENOMIC DNA]</scope>
    <source>
        <strain evidence="2 3">M1-21</strain>
    </source>
</reference>